<feature type="signal peptide" evidence="8">
    <location>
        <begin position="1"/>
        <end position="27"/>
    </location>
</feature>
<protein>
    <recommendedName>
        <fullName evidence="9">CBM3 domain-containing protein</fullName>
    </recommendedName>
</protein>
<dbReference type="Gene3D" id="2.130.10.10">
    <property type="entry name" value="YVTN repeat-like/Quinoprotein amine dehydrogenase"/>
    <property type="match status" value="2"/>
</dbReference>
<dbReference type="RefSeq" id="WP_210089090.1">
    <property type="nucleotide sequence ID" value="NZ_JAGGKG010000008.1"/>
</dbReference>
<organism evidence="10 11">
    <name type="scientific">Paenibacillus turicensis</name>
    <dbReference type="NCBI Taxonomy" id="160487"/>
    <lineage>
        <taxon>Bacteria</taxon>
        <taxon>Bacillati</taxon>
        <taxon>Bacillota</taxon>
        <taxon>Bacilli</taxon>
        <taxon>Bacillales</taxon>
        <taxon>Paenibacillaceae</taxon>
        <taxon>Paenibacillus</taxon>
    </lineage>
</organism>
<dbReference type="InterPro" id="IPR005102">
    <property type="entry name" value="Carbo-bd_X2"/>
</dbReference>
<dbReference type="InterPro" id="IPR036966">
    <property type="entry name" value="CBM3_sf"/>
</dbReference>
<dbReference type="Proteomes" id="UP001519272">
    <property type="component" value="Unassembled WGS sequence"/>
</dbReference>
<dbReference type="PROSITE" id="PS51172">
    <property type="entry name" value="CBM3"/>
    <property type="match status" value="1"/>
</dbReference>
<name>A0ABS4FSB6_9BACL</name>
<dbReference type="SUPFAM" id="SSF110296">
    <property type="entry name" value="Oligoxyloglucan reducing end-specific cellobiohydrolase"/>
    <property type="match status" value="2"/>
</dbReference>
<evidence type="ECO:0000313" key="10">
    <source>
        <dbReference type="EMBL" id="MBP1905478.1"/>
    </source>
</evidence>
<evidence type="ECO:0000313" key="11">
    <source>
        <dbReference type="Proteomes" id="UP001519272"/>
    </source>
</evidence>
<evidence type="ECO:0000256" key="5">
    <source>
        <dbReference type="ARBA" id="ARBA00023295"/>
    </source>
</evidence>
<evidence type="ECO:0000256" key="8">
    <source>
        <dbReference type="SAM" id="SignalP"/>
    </source>
</evidence>
<gene>
    <name evidence="10" type="ORF">J2Z32_002108</name>
</gene>
<dbReference type="InterPro" id="IPR014756">
    <property type="entry name" value="Ig_E-set"/>
</dbReference>
<dbReference type="EMBL" id="JAGGKG010000008">
    <property type="protein sequence ID" value="MBP1905478.1"/>
    <property type="molecule type" value="Genomic_DNA"/>
</dbReference>
<dbReference type="SUPFAM" id="SSF81296">
    <property type="entry name" value="E set domains"/>
    <property type="match status" value="2"/>
</dbReference>
<comment type="caution">
    <text evidence="10">The sequence shown here is derived from an EMBL/GenBank/DDBJ whole genome shotgun (WGS) entry which is preliminary data.</text>
</comment>
<accession>A0ABS4FSB6</accession>
<feature type="domain" description="CBM3" evidence="9">
    <location>
        <begin position="968"/>
        <end position="1120"/>
    </location>
</feature>
<keyword evidence="1 8" id="KW-0732">Signal</keyword>
<keyword evidence="3" id="KW-0136">Cellulose degradation</keyword>
<evidence type="ECO:0000256" key="1">
    <source>
        <dbReference type="ARBA" id="ARBA00022729"/>
    </source>
</evidence>
<dbReference type="InterPro" id="IPR008965">
    <property type="entry name" value="CBM2/CBM3_carb-bd_dom_sf"/>
</dbReference>
<dbReference type="CDD" id="cd15482">
    <property type="entry name" value="Sialidase_non-viral"/>
    <property type="match status" value="2"/>
</dbReference>
<dbReference type="SUPFAM" id="SSF49384">
    <property type="entry name" value="Carbohydrate-binding domain"/>
    <property type="match status" value="1"/>
</dbReference>
<keyword evidence="11" id="KW-1185">Reference proteome</keyword>
<evidence type="ECO:0000256" key="4">
    <source>
        <dbReference type="ARBA" id="ARBA00023277"/>
    </source>
</evidence>
<dbReference type="Gene3D" id="2.60.40.710">
    <property type="entry name" value="Endoglucanase-like"/>
    <property type="match status" value="1"/>
</dbReference>
<evidence type="ECO:0000256" key="6">
    <source>
        <dbReference type="ARBA" id="ARBA00023326"/>
    </source>
</evidence>
<evidence type="ECO:0000256" key="7">
    <source>
        <dbReference type="ARBA" id="ARBA00037986"/>
    </source>
</evidence>
<dbReference type="InterPro" id="IPR052025">
    <property type="entry name" value="Xyloglucanase_GH74"/>
</dbReference>
<comment type="similarity">
    <text evidence="7">Belongs to the glycosyl hydrolase 74 family.</text>
</comment>
<dbReference type="Pfam" id="PF03442">
    <property type="entry name" value="CBM_X2"/>
    <property type="match status" value="2"/>
</dbReference>
<dbReference type="PANTHER" id="PTHR43739:SF2">
    <property type="entry name" value="OLIGOXYLOGLUCAN-REDUCING END-SPECIFIC XYLOGLUCANASE-RELATED"/>
    <property type="match status" value="1"/>
</dbReference>
<sequence length="1120" mass="120789">MKRKKWLSKFSAILLSVALIGSSYLTAFPQQAKAATSEPYQWNKVFTGAGGGFIPGIIFNESEPDLIYARTDIGGVYRWNPADSSWIQLMDWVGFEEWGKTGVDALATDPVDPDRVYIAAGTYTNSWESTNGYILRSTDRGDTWEQTELPFKVGGNMPGRSMGERLAIDPNKNSILYFGARSGNGLWKSTDYGVTWNQVTNFPNVGNYVQDPTKEYQSDIMGLAWITFDKSTGTPGQATQTIYVGVADKDESIYRSTDGGATWSAVPGQPKGFLPHHGVLSSTGDLYIPYNNGIGPYDGTKGDVWKYNTKTGKWTNISPVPSSDSAQTFGYGGLAVDAQNPNTIVVANLNQWWPDANMYRSLDGGATWKPIWEFNGYPDRNLRYTLDISAAPWLDFGNLPEPPVPSPRLGWMIGSLVIDPFNSDRMMYGTGATLYGTDNLTNWDKPNGVIDIEVKAKNIEEMAILDLVSPPSGAHLLSAIGDVTGFRHDDLTKTPEKMFVNPKTSTSLDFAQNDPEYIVRVGKIDRSESPNAKAIGFSRDGGSNWYTASEPQGTSGGGRVAVSPDGESIVWSTEETGVFYSHSNGNSWTRSNGVPVGAVVKSDRVNSDKFYAIGKGKFYVSTDRGVTFTESAATGLPNPPYQNLDFKLMPTIEGDIWLAGGDTESGIYGIWHSTDSGATFTKLDNVEEANVIGIGKAAPGQTYDALYTSAKIDGVRGIFRSIDAGASWVRINDDDHQYASTNSAITGDPRIFGRVYVGTNGLGIAYGDSLTTPEPVNNSTITPTSASFDKASTTNDVSVALTLNGNTLSSIKKGNVALTEGTDYTVTGTTVKLSNSYLASLAVGNHNLTFVFSAGANAVLKVVVTDSAEPANSSITPTTATFDKKVSNQADLSVALTLNGNTLTNIKNGAVTLVEGTDYTLTGNTVTLLSSYLATQPLGGVSLTFNFSGGTPAMLAVNIVDTTTPIPVDSDITVQAYNENRTASTQSINPQFKLINSGDEPIDLSDVTLRYYFTSDSEQGHQFFSDWASIGNQHVTGTFVKLQAATATADHYLQIGFSNDAGVLQPGQSAFIQTRFSKLNWSSFNQANDYSFDSLSTTYQDNTKVTGYVAGQLVWGNEPQ</sequence>
<dbReference type="InterPro" id="IPR001956">
    <property type="entry name" value="CBM3"/>
</dbReference>
<feature type="chain" id="PRO_5047172505" description="CBM3 domain-containing protein" evidence="8">
    <location>
        <begin position="28"/>
        <end position="1120"/>
    </location>
</feature>
<keyword evidence="6" id="KW-0624">Polysaccharide degradation</keyword>
<dbReference type="SMART" id="SM01067">
    <property type="entry name" value="CBM_3"/>
    <property type="match status" value="1"/>
</dbReference>
<reference evidence="10 11" key="1">
    <citation type="submission" date="2021-03" db="EMBL/GenBank/DDBJ databases">
        <title>Genomic Encyclopedia of Type Strains, Phase IV (KMG-IV): sequencing the most valuable type-strain genomes for metagenomic binning, comparative biology and taxonomic classification.</title>
        <authorList>
            <person name="Goeker M."/>
        </authorList>
    </citation>
    <scope>NUCLEOTIDE SEQUENCE [LARGE SCALE GENOMIC DNA]</scope>
    <source>
        <strain evidence="10 11">DSM 14349</strain>
    </source>
</reference>
<evidence type="ECO:0000259" key="9">
    <source>
        <dbReference type="PROSITE" id="PS51172"/>
    </source>
</evidence>
<dbReference type="PANTHER" id="PTHR43739">
    <property type="entry name" value="XYLOGLUCANASE (EUROFUNG)"/>
    <property type="match status" value="1"/>
</dbReference>
<dbReference type="Pfam" id="PF00942">
    <property type="entry name" value="CBM_3"/>
    <property type="match status" value="1"/>
</dbReference>
<keyword evidence="4" id="KW-0119">Carbohydrate metabolism</keyword>
<keyword evidence="5" id="KW-0326">Glycosidase</keyword>
<evidence type="ECO:0000256" key="3">
    <source>
        <dbReference type="ARBA" id="ARBA00023001"/>
    </source>
</evidence>
<evidence type="ECO:0000256" key="2">
    <source>
        <dbReference type="ARBA" id="ARBA00022801"/>
    </source>
</evidence>
<dbReference type="Gene3D" id="2.60.40.10">
    <property type="entry name" value="Immunoglobulins"/>
    <property type="match status" value="2"/>
</dbReference>
<proteinExistence type="inferred from homology"/>
<keyword evidence="2" id="KW-0378">Hydrolase</keyword>
<dbReference type="InterPro" id="IPR015943">
    <property type="entry name" value="WD40/YVTN_repeat-like_dom_sf"/>
</dbReference>
<dbReference type="InterPro" id="IPR013783">
    <property type="entry name" value="Ig-like_fold"/>
</dbReference>